<protein>
    <submittedName>
        <fullName evidence="5">Allophanate hydrolase</fullName>
    </submittedName>
</protein>
<name>A0A0A0JQA2_9MICO</name>
<dbReference type="PANTHER" id="PTHR43309:SF3">
    <property type="entry name" value="5-OXOPROLINASE SUBUNIT C"/>
    <property type="match status" value="1"/>
</dbReference>
<reference evidence="5 6" key="1">
    <citation type="submission" date="2013-08" db="EMBL/GenBank/DDBJ databases">
        <title>The genome sequence of Knoellia subterranea.</title>
        <authorList>
            <person name="Zhu W."/>
            <person name="Wang G."/>
        </authorList>
    </citation>
    <scope>NUCLEOTIDE SEQUENCE [LARGE SCALE GENOMIC DNA]</scope>
    <source>
        <strain evidence="5 6">KCTC 19937</strain>
    </source>
</reference>
<keyword evidence="3" id="KW-0067">ATP-binding</keyword>
<dbReference type="STRING" id="1385521.N803_12010"/>
<keyword evidence="2 5" id="KW-0378">Hydrolase</keyword>
<keyword evidence="6" id="KW-1185">Reference proteome</keyword>
<dbReference type="AlphaFoldDB" id="A0A0A0JQA2"/>
<comment type="caution">
    <text evidence="5">The sequence shown here is derived from an EMBL/GenBank/DDBJ whole genome shotgun (WGS) entry which is preliminary data.</text>
</comment>
<dbReference type="OrthoDB" id="9768696at2"/>
<dbReference type="eggNOG" id="COG1984">
    <property type="taxonomic scope" value="Bacteria"/>
</dbReference>
<evidence type="ECO:0000313" key="5">
    <source>
        <dbReference type="EMBL" id="KGN37776.1"/>
    </source>
</evidence>
<evidence type="ECO:0000256" key="3">
    <source>
        <dbReference type="ARBA" id="ARBA00022840"/>
    </source>
</evidence>
<dbReference type="RefSeq" id="WP_035904191.1">
    <property type="nucleotide sequence ID" value="NZ_AVPK01000004.1"/>
</dbReference>
<dbReference type="SUPFAM" id="SSF50891">
    <property type="entry name" value="Cyclophilin-like"/>
    <property type="match status" value="1"/>
</dbReference>
<evidence type="ECO:0000313" key="6">
    <source>
        <dbReference type="Proteomes" id="UP000030011"/>
    </source>
</evidence>
<dbReference type="GO" id="GO:0016787">
    <property type="term" value="F:hydrolase activity"/>
    <property type="evidence" value="ECO:0007669"/>
    <property type="project" value="UniProtKB-KW"/>
</dbReference>
<sequence>MIEVLRAGALTTVQDLGRPGLAHLGVGRSGAVDRPSLRLANRLVGNDEGDAGLEVTFGGLSLTTTEPVIVALTGAPGAVKVNGRGRDMFAPLALAAGDVLELGMPSRGVRTYVAVRGGLAVESVLGSASTDLLSHLGPEPVRDGDRISVGEVHGDLPGVDVAPVRTLPDQVVLRVVLGPRDNWFTPDAVDDFRRGRFEATSSSDRIGVRLTGQPLTRRNADELPSEGMVEGAVQVPPDGQPVVFLADHPVTGGYPVIAVVHPADIALAAQLRPGQAVRFEVASLGR</sequence>
<evidence type="ECO:0000259" key="4">
    <source>
        <dbReference type="SMART" id="SM00797"/>
    </source>
</evidence>
<dbReference type="InterPro" id="IPR052708">
    <property type="entry name" value="PxpC"/>
</dbReference>
<accession>A0A0A0JQA2</accession>
<dbReference type="Gene3D" id="2.40.100.10">
    <property type="entry name" value="Cyclophilin-like"/>
    <property type="match status" value="1"/>
</dbReference>
<dbReference type="NCBIfam" id="TIGR00724">
    <property type="entry name" value="urea_amlyse_rel"/>
    <property type="match status" value="1"/>
</dbReference>
<organism evidence="5 6">
    <name type="scientific">Knoellia subterranea KCTC 19937</name>
    <dbReference type="NCBI Taxonomy" id="1385521"/>
    <lineage>
        <taxon>Bacteria</taxon>
        <taxon>Bacillati</taxon>
        <taxon>Actinomycetota</taxon>
        <taxon>Actinomycetes</taxon>
        <taxon>Micrococcales</taxon>
        <taxon>Intrasporangiaceae</taxon>
        <taxon>Knoellia</taxon>
    </lineage>
</organism>
<dbReference type="GO" id="GO:0005524">
    <property type="term" value="F:ATP binding"/>
    <property type="evidence" value="ECO:0007669"/>
    <property type="project" value="UniProtKB-KW"/>
</dbReference>
<gene>
    <name evidence="5" type="ORF">N803_12010</name>
</gene>
<feature type="domain" description="Carboxyltransferase" evidence="4">
    <location>
        <begin position="23"/>
        <end position="286"/>
    </location>
</feature>
<dbReference type="Proteomes" id="UP000030011">
    <property type="component" value="Unassembled WGS sequence"/>
</dbReference>
<dbReference type="InterPro" id="IPR029000">
    <property type="entry name" value="Cyclophilin-like_dom_sf"/>
</dbReference>
<dbReference type="SMART" id="SM00797">
    <property type="entry name" value="AHS2"/>
    <property type="match status" value="1"/>
</dbReference>
<keyword evidence="1" id="KW-0547">Nucleotide-binding</keyword>
<evidence type="ECO:0000256" key="2">
    <source>
        <dbReference type="ARBA" id="ARBA00022801"/>
    </source>
</evidence>
<dbReference type="PANTHER" id="PTHR43309">
    <property type="entry name" value="5-OXOPROLINASE SUBUNIT C"/>
    <property type="match status" value="1"/>
</dbReference>
<proteinExistence type="predicted"/>
<evidence type="ECO:0000256" key="1">
    <source>
        <dbReference type="ARBA" id="ARBA00022741"/>
    </source>
</evidence>
<dbReference type="EMBL" id="AVPK01000004">
    <property type="protein sequence ID" value="KGN37776.1"/>
    <property type="molecule type" value="Genomic_DNA"/>
</dbReference>
<dbReference type="InterPro" id="IPR003778">
    <property type="entry name" value="CT_A_B"/>
</dbReference>
<dbReference type="Pfam" id="PF02626">
    <property type="entry name" value="CT_A_B"/>
    <property type="match status" value="1"/>
</dbReference>